<evidence type="ECO:0000313" key="1">
    <source>
        <dbReference type="EMBL" id="SDE48369.1"/>
    </source>
</evidence>
<dbReference type="Proteomes" id="UP000199072">
    <property type="component" value="Unassembled WGS sequence"/>
</dbReference>
<gene>
    <name evidence="1" type="ORF">SAMN05216464_106298</name>
</gene>
<name>A0A1G7DA32_9SPHI</name>
<proteinExistence type="predicted"/>
<protein>
    <submittedName>
        <fullName evidence="1">Uncharacterized protein</fullName>
    </submittedName>
</protein>
<organism evidence="1 2">
    <name type="scientific">Mucilaginibacter pineti</name>
    <dbReference type="NCBI Taxonomy" id="1391627"/>
    <lineage>
        <taxon>Bacteria</taxon>
        <taxon>Pseudomonadati</taxon>
        <taxon>Bacteroidota</taxon>
        <taxon>Sphingobacteriia</taxon>
        <taxon>Sphingobacteriales</taxon>
        <taxon>Sphingobacteriaceae</taxon>
        <taxon>Mucilaginibacter</taxon>
    </lineage>
</organism>
<sequence length="59" mass="6813">MSIPVMANLPVIIHRQCQNKGMLCSYNGIDKKKIIDMIVSCFKRKVFKLTLQTKHTVIH</sequence>
<evidence type="ECO:0000313" key="2">
    <source>
        <dbReference type="Proteomes" id="UP000199072"/>
    </source>
</evidence>
<keyword evidence="2" id="KW-1185">Reference proteome</keyword>
<dbReference type="STRING" id="1391627.SAMN05216464_106298"/>
<dbReference type="EMBL" id="FNAI01000006">
    <property type="protein sequence ID" value="SDE48369.1"/>
    <property type="molecule type" value="Genomic_DNA"/>
</dbReference>
<accession>A0A1G7DA32</accession>
<reference evidence="1 2" key="1">
    <citation type="submission" date="2016-10" db="EMBL/GenBank/DDBJ databases">
        <authorList>
            <person name="de Groot N.N."/>
        </authorList>
    </citation>
    <scope>NUCLEOTIDE SEQUENCE [LARGE SCALE GENOMIC DNA]</scope>
    <source>
        <strain evidence="1 2">47C3B</strain>
    </source>
</reference>
<dbReference type="AlphaFoldDB" id="A0A1G7DA32"/>